<gene>
    <name evidence="1" type="ORF">EJ06DRAFT_520279</name>
</gene>
<proteinExistence type="predicted"/>
<organism evidence="1 2">
    <name type="scientific">Trichodelitschia bisporula</name>
    <dbReference type="NCBI Taxonomy" id="703511"/>
    <lineage>
        <taxon>Eukaryota</taxon>
        <taxon>Fungi</taxon>
        <taxon>Dikarya</taxon>
        <taxon>Ascomycota</taxon>
        <taxon>Pezizomycotina</taxon>
        <taxon>Dothideomycetes</taxon>
        <taxon>Dothideomycetes incertae sedis</taxon>
        <taxon>Phaeotrichales</taxon>
        <taxon>Phaeotrichaceae</taxon>
        <taxon>Trichodelitschia</taxon>
    </lineage>
</organism>
<name>A0A6G1I1V2_9PEZI</name>
<evidence type="ECO:0000313" key="1">
    <source>
        <dbReference type="EMBL" id="KAF2402232.1"/>
    </source>
</evidence>
<evidence type="ECO:0000313" key="2">
    <source>
        <dbReference type="Proteomes" id="UP000799640"/>
    </source>
</evidence>
<accession>A0A6G1I1V2</accession>
<dbReference type="EMBL" id="ML996691">
    <property type="protein sequence ID" value="KAF2402232.1"/>
    <property type="molecule type" value="Genomic_DNA"/>
</dbReference>
<sequence length="109" mass="11793">MAVACTACFLLGARIFCPIRPSRKLFNMTEEESGEDGGPLMFNHWPAERKLSPRLPAIERNIKINGAAAMANGYGSGSTFQCNVRSANAVALSTLHAAMEPHLPWPGHI</sequence>
<dbReference type="Proteomes" id="UP000799640">
    <property type="component" value="Unassembled WGS sequence"/>
</dbReference>
<keyword evidence="2" id="KW-1185">Reference proteome</keyword>
<protein>
    <submittedName>
        <fullName evidence="1">Uncharacterized protein</fullName>
    </submittedName>
</protein>
<dbReference type="AlphaFoldDB" id="A0A6G1I1V2"/>
<reference evidence="1" key="1">
    <citation type="journal article" date="2020" name="Stud. Mycol.">
        <title>101 Dothideomycetes genomes: a test case for predicting lifestyles and emergence of pathogens.</title>
        <authorList>
            <person name="Haridas S."/>
            <person name="Albert R."/>
            <person name="Binder M."/>
            <person name="Bloem J."/>
            <person name="Labutti K."/>
            <person name="Salamov A."/>
            <person name="Andreopoulos B."/>
            <person name="Baker S."/>
            <person name="Barry K."/>
            <person name="Bills G."/>
            <person name="Bluhm B."/>
            <person name="Cannon C."/>
            <person name="Castanera R."/>
            <person name="Culley D."/>
            <person name="Daum C."/>
            <person name="Ezra D."/>
            <person name="Gonzalez J."/>
            <person name="Henrissat B."/>
            <person name="Kuo A."/>
            <person name="Liang C."/>
            <person name="Lipzen A."/>
            <person name="Lutzoni F."/>
            <person name="Magnuson J."/>
            <person name="Mondo S."/>
            <person name="Nolan M."/>
            <person name="Ohm R."/>
            <person name="Pangilinan J."/>
            <person name="Park H.-J."/>
            <person name="Ramirez L."/>
            <person name="Alfaro M."/>
            <person name="Sun H."/>
            <person name="Tritt A."/>
            <person name="Yoshinaga Y."/>
            <person name="Zwiers L.-H."/>
            <person name="Turgeon B."/>
            <person name="Goodwin S."/>
            <person name="Spatafora J."/>
            <person name="Crous P."/>
            <person name="Grigoriev I."/>
        </authorList>
    </citation>
    <scope>NUCLEOTIDE SEQUENCE</scope>
    <source>
        <strain evidence="1">CBS 262.69</strain>
    </source>
</reference>